<dbReference type="PROSITE" id="PS51318">
    <property type="entry name" value="TAT"/>
    <property type="match status" value="1"/>
</dbReference>
<dbReference type="EMBL" id="FOZM01000005">
    <property type="protein sequence ID" value="SFS22324.1"/>
    <property type="molecule type" value="Genomic_DNA"/>
</dbReference>
<proteinExistence type="predicted"/>
<reference evidence="2 3" key="1">
    <citation type="submission" date="2016-10" db="EMBL/GenBank/DDBJ databases">
        <authorList>
            <person name="de Groot N.N."/>
        </authorList>
    </citation>
    <scope>NUCLEOTIDE SEQUENCE [LARGE SCALE GENOMIC DNA]</scope>
    <source>
        <strain evidence="2 3">DSM 29433</strain>
    </source>
</reference>
<dbReference type="STRING" id="1123755.SAMN05444714_3242"/>
<evidence type="ECO:0000313" key="3">
    <source>
        <dbReference type="Proteomes" id="UP000198926"/>
    </source>
</evidence>
<protein>
    <recommendedName>
        <fullName evidence="4">Lipoprotein</fullName>
    </recommendedName>
</protein>
<dbReference type="RefSeq" id="WP_311135675.1">
    <property type="nucleotide sequence ID" value="NZ_FOZM01000005.1"/>
</dbReference>
<keyword evidence="3" id="KW-1185">Reference proteome</keyword>
<accession>A0A1I6N349</accession>
<organism evidence="2 3">
    <name type="scientific">Yoonia litorea</name>
    <dbReference type="NCBI Taxonomy" id="1123755"/>
    <lineage>
        <taxon>Bacteria</taxon>
        <taxon>Pseudomonadati</taxon>
        <taxon>Pseudomonadota</taxon>
        <taxon>Alphaproteobacteria</taxon>
        <taxon>Rhodobacterales</taxon>
        <taxon>Paracoccaceae</taxon>
        <taxon>Yoonia</taxon>
    </lineage>
</organism>
<dbReference type="PROSITE" id="PS51257">
    <property type="entry name" value="PROKAR_LIPOPROTEIN"/>
    <property type="match status" value="1"/>
</dbReference>
<feature type="chain" id="PRO_5011774149" description="Lipoprotein" evidence="1">
    <location>
        <begin position="29"/>
        <end position="208"/>
    </location>
</feature>
<evidence type="ECO:0008006" key="4">
    <source>
        <dbReference type="Google" id="ProtNLM"/>
    </source>
</evidence>
<evidence type="ECO:0000313" key="2">
    <source>
        <dbReference type="EMBL" id="SFS22324.1"/>
    </source>
</evidence>
<name>A0A1I6N349_9RHOB</name>
<dbReference type="AlphaFoldDB" id="A0A1I6N349"/>
<sequence length="208" mass="22877">MSYSLNRRQVLIGLPLTLSACTASQVWAPDDVVARAIYRDPGPKHLTLYTMKNVGSDNGAHSALLINASQRVIFDPAGAWEQRQMPERNDVLFGASPQLEQYYVSFHARVTYYVVGQTVAVTDDVAERALTLALQAGPAPQANCSRFTSRLLRQLPGFGAIRQTWFPNKLSDDFGTLPGASYREYREDDADDKNVAARQIAAALEAGN</sequence>
<evidence type="ECO:0000256" key="1">
    <source>
        <dbReference type="SAM" id="SignalP"/>
    </source>
</evidence>
<gene>
    <name evidence="2" type="ORF">SAMN05444714_3242</name>
</gene>
<dbReference type="Proteomes" id="UP000198926">
    <property type="component" value="Unassembled WGS sequence"/>
</dbReference>
<feature type="signal peptide" evidence="1">
    <location>
        <begin position="1"/>
        <end position="28"/>
    </location>
</feature>
<keyword evidence="1" id="KW-0732">Signal</keyword>
<dbReference type="InterPro" id="IPR006311">
    <property type="entry name" value="TAT_signal"/>
</dbReference>